<dbReference type="SMART" id="SM00363">
    <property type="entry name" value="S4"/>
    <property type="match status" value="1"/>
</dbReference>
<dbReference type="CDD" id="cd00165">
    <property type="entry name" value="S4"/>
    <property type="match status" value="1"/>
</dbReference>
<dbReference type="GO" id="GO:0009982">
    <property type="term" value="F:pseudouridine synthase activity"/>
    <property type="evidence" value="ECO:0007669"/>
    <property type="project" value="InterPro"/>
</dbReference>
<evidence type="ECO:0000313" key="5">
    <source>
        <dbReference type="EMBL" id="CAI8039592.1"/>
    </source>
</evidence>
<dbReference type="InterPro" id="IPR036986">
    <property type="entry name" value="S4_RNA-bd_sf"/>
</dbReference>
<keyword evidence="2" id="KW-0413">Isomerase</keyword>
<dbReference type="PROSITE" id="PS01149">
    <property type="entry name" value="PSI_RSU"/>
    <property type="match status" value="1"/>
</dbReference>
<dbReference type="FunFam" id="3.10.290.10:FF:000003">
    <property type="entry name" value="Pseudouridine synthase"/>
    <property type="match status" value="1"/>
</dbReference>
<dbReference type="InterPro" id="IPR042092">
    <property type="entry name" value="PsdUridine_s_RsuA/RluB/E/F_cat"/>
</dbReference>
<dbReference type="SUPFAM" id="SSF55120">
    <property type="entry name" value="Pseudouridine synthase"/>
    <property type="match status" value="1"/>
</dbReference>
<comment type="similarity">
    <text evidence="1">Belongs to the pseudouridine synthase RsuA family.</text>
</comment>
<dbReference type="InterPro" id="IPR002942">
    <property type="entry name" value="S4_RNA-bd"/>
</dbReference>
<dbReference type="InterPro" id="IPR020094">
    <property type="entry name" value="TruA/RsuA/RluB/E/F_N"/>
</dbReference>
<gene>
    <name evidence="5" type="ORF">GBAR_LOCUS22042</name>
</gene>
<accession>A0AA35T244</accession>
<dbReference type="Gene3D" id="3.30.70.580">
    <property type="entry name" value="Pseudouridine synthase I, catalytic domain, N-terminal subdomain"/>
    <property type="match status" value="1"/>
</dbReference>
<dbReference type="InterPro" id="IPR006145">
    <property type="entry name" value="PsdUridine_synth_RsuA/RluA"/>
</dbReference>
<dbReference type="GO" id="GO:0006364">
    <property type="term" value="P:rRNA processing"/>
    <property type="evidence" value="ECO:0007669"/>
    <property type="project" value="UniProtKB-ARBA"/>
</dbReference>
<reference evidence="5" key="1">
    <citation type="submission" date="2023-03" db="EMBL/GenBank/DDBJ databases">
        <authorList>
            <person name="Steffen K."/>
            <person name="Cardenas P."/>
        </authorList>
    </citation>
    <scope>NUCLEOTIDE SEQUENCE</scope>
</reference>
<dbReference type="Gene3D" id="3.30.70.1560">
    <property type="entry name" value="Alpha-L RNA-binding motif"/>
    <property type="match status" value="1"/>
</dbReference>
<keyword evidence="6" id="KW-1185">Reference proteome</keyword>
<dbReference type="PROSITE" id="PS50889">
    <property type="entry name" value="S4"/>
    <property type="match status" value="1"/>
</dbReference>
<proteinExistence type="inferred from homology"/>
<dbReference type="Pfam" id="PF01479">
    <property type="entry name" value="S4"/>
    <property type="match status" value="1"/>
</dbReference>
<dbReference type="GO" id="GO:0003723">
    <property type="term" value="F:RNA binding"/>
    <property type="evidence" value="ECO:0007669"/>
    <property type="project" value="UniProtKB-KW"/>
</dbReference>
<organism evidence="5 6">
    <name type="scientific">Geodia barretti</name>
    <name type="common">Barrett's horny sponge</name>
    <dbReference type="NCBI Taxonomy" id="519541"/>
    <lineage>
        <taxon>Eukaryota</taxon>
        <taxon>Metazoa</taxon>
        <taxon>Porifera</taxon>
        <taxon>Demospongiae</taxon>
        <taxon>Heteroscleromorpha</taxon>
        <taxon>Tetractinellida</taxon>
        <taxon>Astrophorina</taxon>
        <taxon>Geodiidae</taxon>
        <taxon>Geodia</taxon>
    </lineage>
</organism>
<comment type="caution">
    <text evidence="5">The sequence shown here is derived from an EMBL/GenBank/DDBJ whole genome shotgun (WGS) entry which is preliminary data.</text>
</comment>
<dbReference type="InterPro" id="IPR050343">
    <property type="entry name" value="RsuA_PseudoU_synthase"/>
</dbReference>
<evidence type="ECO:0000256" key="1">
    <source>
        <dbReference type="ARBA" id="ARBA00008348"/>
    </source>
</evidence>
<dbReference type="SUPFAM" id="SSF55174">
    <property type="entry name" value="Alpha-L RNA-binding motif"/>
    <property type="match status" value="1"/>
</dbReference>
<dbReference type="Proteomes" id="UP001174909">
    <property type="component" value="Unassembled WGS sequence"/>
</dbReference>
<name>A0AA35T244_GEOBA</name>
<dbReference type="Gene3D" id="3.10.290.10">
    <property type="entry name" value="RNA-binding S4 domain"/>
    <property type="match status" value="1"/>
</dbReference>
<dbReference type="PANTHER" id="PTHR47683">
    <property type="entry name" value="PSEUDOURIDINE SYNTHASE FAMILY PROTEIN-RELATED"/>
    <property type="match status" value="1"/>
</dbReference>
<protein>
    <submittedName>
        <fullName evidence="5">Uncharacterized RNA pseudouridine synthase aq_1464</fullName>
    </submittedName>
</protein>
<feature type="domain" description="RNA-binding S4" evidence="4">
    <location>
        <begin position="9"/>
        <end position="67"/>
    </location>
</feature>
<evidence type="ECO:0000259" key="4">
    <source>
        <dbReference type="SMART" id="SM00363"/>
    </source>
</evidence>
<dbReference type="AlphaFoldDB" id="A0AA35T244"/>
<dbReference type="GO" id="GO:0001522">
    <property type="term" value="P:pseudouridine synthesis"/>
    <property type="evidence" value="ECO:0007669"/>
    <property type="project" value="InterPro"/>
</dbReference>
<dbReference type="PANTHER" id="PTHR47683:SF2">
    <property type="entry name" value="RNA-BINDING S4 DOMAIN-CONTAINING PROTEIN"/>
    <property type="match status" value="1"/>
</dbReference>
<dbReference type="InterPro" id="IPR000748">
    <property type="entry name" value="PsdUridine_synth_RsuA/RluB/E/F"/>
</dbReference>
<dbReference type="EMBL" id="CASHTH010003052">
    <property type="protein sequence ID" value="CAI8039592.1"/>
    <property type="molecule type" value="Genomic_DNA"/>
</dbReference>
<dbReference type="CDD" id="cd02870">
    <property type="entry name" value="PseudoU_synth_RsuA_like"/>
    <property type="match status" value="1"/>
</dbReference>
<dbReference type="InterPro" id="IPR018496">
    <property type="entry name" value="PsdUridine_synth_RsuA/RluB_CS"/>
</dbReference>
<dbReference type="Pfam" id="PF00849">
    <property type="entry name" value="PseudoU_synth_2"/>
    <property type="match status" value="1"/>
</dbReference>
<evidence type="ECO:0000313" key="6">
    <source>
        <dbReference type="Proteomes" id="UP001174909"/>
    </source>
</evidence>
<evidence type="ECO:0000256" key="2">
    <source>
        <dbReference type="ARBA" id="ARBA00023235"/>
    </source>
</evidence>
<dbReference type="InterPro" id="IPR020103">
    <property type="entry name" value="PsdUridine_synth_cat_dom_sf"/>
</dbReference>
<sequence length="251" mass="28089">MSRASPASTRLQKVIAQAGLASRRKAEEMISQGRVRVNGRLVTVLGTSVDANDVVVVDGRRLRPRAPMRYVMLHKPSGCVTTTNDEKGRPTVFDLMKYKPVRLFPVGRLDFNTEGLLLLTNDGPLANRLLHPRYGTPRVYLVRVNGTVAEKDLETMRRGVDLPDGRTSPAQVYVVRRFEKTCWLRITLRDGKNRQVHRMLERCGGYGIRRLQRVGLGPLTLAGLALGQFRFLESFEVDKLYQACGLGKAAS</sequence>
<dbReference type="NCBIfam" id="TIGR00093">
    <property type="entry name" value="pseudouridine synthase"/>
    <property type="match status" value="1"/>
</dbReference>
<evidence type="ECO:0000256" key="3">
    <source>
        <dbReference type="PROSITE-ProRule" id="PRU00182"/>
    </source>
</evidence>
<keyword evidence="3" id="KW-0694">RNA-binding</keyword>